<organism evidence="2 3">
    <name type="scientific">Cordyceps fumosorosea (strain ARSEF 2679)</name>
    <name type="common">Isaria fumosorosea</name>
    <dbReference type="NCBI Taxonomy" id="1081104"/>
    <lineage>
        <taxon>Eukaryota</taxon>
        <taxon>Fungi</taxon>
        <taxon>Dikarya</taxon>
        <taxon>Ascomycota</taxon>
        <taxon>Pezizomycotina</taxon>
        <taxon>Sordariomycetes</taxon>
        <taxon>Hypocreomycetidae</taxon>
        <taxon>Hypocreales</taxon>
        <taxon>Cordycipitaceae</taxon>
        <taxon>Cordyceps</taxon>
    </lineage>
</organism>
<name>A0A167PPL6_CORFA</name>
<keyword evidence="3" id="KW-1185">Reference proteome</keyword>
<dbReference type="GeneID" id="30023699"/>
<reference evidence="2 3" key="1">
    <citation type="journal article" date="2016" name="Genome Biol. Evol.">
        <title>Divergent and convergent evolution of fungal pathogenicity.</title>
        <authorList>
            <person name="Shang Y."/>
            <person name="Xiao G."/>
            <person name="Zheng P."/>
            <person name="Cen K."/>
            <person name="Zhan S."/>
            <person name="Wang C."/>
        </authorList>
    </citation>
    <scope>NUCLEOTIDE SEQUENCE [LARGE SCALE GENOMIC DNA]</scope>
    <source>
        <strain evidence="2 3">ARSEF 2679</strain>
    </source>
</reference>
<evidence type="ECO:0000313" key="3">
    <source>
        <dbReference type="Proteomes" id="UP000076744"/>
    </source>
</evidence>
<dbReference type="AlphaFoldDB" id="A0A167PPL6"/>
<dbReference type="Proteomes" id="UP000076744">
    <property type="component" value="Unassembled WGS sequence"/>
</dbReference>
<dbReference type="EMBL" id="AZHB01000021">
    <property type="protein sequence ID" value="OAA56891.1"/>
    <property type="molecule type" value="Genomic_DNA"/>
</dbReference>
<evidence type="ECO:0000313" key="2">
    <source>
        <dbReference type="EMBL" id="OAA56891.1"/>
    </source>
</evidence>
<proteinExistence type="predicted"/>
<dbReference type="OrthoDB" id="3938544at2759"/>
<feature type="region of interest" description="Disordered" evidence="1">
    <location>
        <begin position="1"/>
        <end position="32"/>
    </location>
</feature>
<protein>
    <submittedName>
        <fullName evidence="2">Uncharacterized protein</fullName>
    </submittedName>
</protein>
<gene>
    <name evidence="2" type="ORF">ISF_07407</name>
</gene>
<dbReference type="RefSeq" id="XP_018701922.1">
    <property type="nucleotide sequence ID" value="XM_018851010.1"/>
</dbReference>
<sequence>MSDAEDDGILNIQVSDTEDTPAEKKAKRTGQSEAEFEAVRRTYVVKVENGDIYKHVKLPLSVGASKMDIQELLHAVEELYFFRHYREAAELAAQALQEESRPALDADALRLLEKYETKCRAKHETLGVQSAEQKPTS</sequence>
<evidence type="ECO:0000256" key="1">
    <source>
        <dbReference type="SAM" id="MobiDB-lite"/>
    </source>
</evidence>
<accession>A0A167PPL6</accession>
<comment type="caution">
    <text evidence="2">The sequence shown here is derived from an EMBL/GenBank/DDBJ whole genome shotgun (WGS) entry which is preliminary data.</text>
</comment>